<dbReference type="InterPro" id="IPR005110">
    <property type="entry name" value="MoeA_linker/N"/>
</dbReference>
<dbReference type="Gene3D" id="3.90.105.10">
    <property type="entry name" value="Molybdopterin biosynthesis moea protein, domain 2"/>
    <property type="match status" value="1"/>
</dbReference>
<reference evidence="4 5" key="1">
    <citation type="journal article" date="2014" name="PLoS Genet.">
        <title>Phylogenetically driven sequencing of extremely halophilic archaea reveals strategies for static and dynamic osmo-response.</title>
        <authorList>
            <person name="Becker E.A."/>
            <person name="Seitzer P.M."/>
            <person name="Tritt A."/>
            <person name="Larsen D."/>
            <person name="Krusor M."/>
            <person name="Yao A.I."/>
            <person name="Wu D."/>
            <person name="Madern D."/>
            <person name="Eisen J.A."/>
            <person name="Darling A.E."/>
            <person name="Facciotti M.T."/>
        </authorList>
    </citation>
    <scope>NUCLEOTIDE SEQUENCE [LARGE SCALE GENOMIC DNA]</scope>
    <source>
        <strain evidence="4 5">JCM 14624</strain>
    </source>
</reference>
<accession>M0BT18</accession>
<dbReference type="InterPro" id="IPR008284">
    <property type="entry name" value="MoCF_biosynth_CS"/>
</dbReference>
<dbReference type="STRING" id="1227490.C479_01671"/>
<dbReference type="Gene3D" id="2.40.340.10">
    <property type="entry name" value="MoeA, C-terminal, domain IV"/>
    <property type="match status" value="1"/>
</dbReference>
<dbReference type="PANTHER" id="PTHR10192:SF5">
    <property type="entry name" value="GEPHYRIN"/>
    <property type="match status" value="1"/>
</dbReference>
<dbReference type="NCBIfam" id="NF045515">
    <property type="entry name" value="Glp_gephyrin"/>
    <property type="match status" value="1"/>
</dbReference>
<dbReference type="PROSITE" id="PS01079">
    <property type="entry name" value="MOCF_BIOSYNTHESIS_2"/>
    <property type="match status" value="1"/>
</dbReference>
<protein>
    <submittedName>
        <fullName evidence="4">Molybdopterin biosynthesis protein MoeA/LysR substrate binding-domain-containing protein</fullName>
    </submittedName>
</protein>
<comment type="pathway">
    <text evidence="1">Cofactor biosynthesis; molybdopterin biosynthesis.</text>
</comment>
<dbReference type="SUPFAM" id="SSF53218">
    <property type="entry name" value="Molybdenum cofactor biosynthesis proteins"/>
    <property type="match status" value="1"/>
</dbReference>
<evidence type="ECO:0000313" key="4">
    <source>
        <dbReference type="EMBL" id="ELZ13513.1"/>
    </source>
</evidence>
<dbReference type="Gene3D" id="3.40.980.10">
    <property type="entry name" value="MoaB/Mog-like domain"/>
    <property type="match status" value="1"/>
</dbReference>
<comment type="caution">
    <text evidence="4">The sequence shown here is derived from an EMBL/GenBank/DDBJ whole genome shotgun (WGS) entry which is preliminary data.</text>
</comment>
<sequence length="634" mass="66400">MTRHEFRELASPDTAREILAELDVDTDIEEVSLGQASGRRLATRIDADIDVPGFDRAAMDGYAVRAADTFGASEAKPTRLAVVDSMAAGESPTIEIDREAAVQVATGATLPPGTNAVVPVERTTSLDGEVAIATPVAPGDHVQYRGADIAAGDRALSPGTRLGARHVALLSAIGREFVPVRGRPRVAVLSTGGELVDPGEPLDPAAGEIYDVNGVAISAAIEAAGGVPKRLHTAPDDPAELRETLSAAAASADLLVTSGSTSAGSVDVLPDVIEEHGELLLHGVAMKPGRPLLVGRAFDTPLVGLPGYPVSAMAVFRTFVAPIIRKTAHVDEPDRATVSARLGSRIRYDGGRMRLVPVGLVEDGNGSDVAYPLSRGSGATTSLAETDGVVRMSPGTNTLSRGRDVTVERFDASAPIPSPLVVGDPDPLLSGLLDDVEEPRFLRVPVRDIDRWVENGVPDVVVAPRGLSGVSTVAPDPEDTASWETLARFTREWGLVGEASTMEGGRSGVDILDSVEHLASLAGSLGLRHAFDDWVAATMQDGNDAITQDGLPGLESAARAVHEGRTRVGLALSTTADRLSLDYLPLGSQELVVAVDSARREKPGVRDFESILADRLGRRLADLPGYAEVESEEP</sequence>
<dbReference type="InterPro" id="IPR036425">
    <property type="entry name" value="MoaB/Mog-like_dom_sf"/>
</dbReference>
<dbReference type="InterPro" id="IPR036135">
    <property type="entry name" value="MoeA_linker/N_sf"/>
</dbReference>
<dbReference type="SMART" id="SM00852">
    <property type="entry name" value="MoCF_biosynth"/>
    <property type="match status" value="1"/>
</dbReference>
<dbReference type="GO" id="GO:0005737">
    <property type="term" value="C:cytoplasm"/>
    <property type="evidence" value="ECO:0007669"/>
    <property type="project" value="TreeGrafter"/>
</dbReference>
<dbReference type="Pfam" id="PF03453">
    <property type="entry name" value="MoeA_N"/>
    <property type="match status" value="1"/>
</dbReference>
<keyword evidence="2" id="KW-0501">Molybdenum cofactor biosynthesis</keyword>
<evidence type="ECO:0000313" key="5">
    <source>
        <dbReference type="Proteomes" id="UP000011560"/>
    </source>
</evidence>
<organism evidence="4 5">
    <name type="scientific">Halovivax asiaticus JCM 14624</name>
    <dbReference type="NCBI Taxonomy" id="1227490"/>
    <lineage>
        <taxon>Archaea</taxon>
        <taxon>Methanobacteriati</taxon>
        <taxon>Methanobacteriota</taxon>
        <taxon>Stenosarchaea group</taxon>
        <taxon>Halobacteria</taxon>
        <taxon>Halobacteriales</taxon>
        <taxon>Natrialbaceae</taxon>
        <taxon>Halovivax</taxon>
    </lineage>
</organism>
<name>M0BT18_9EURY</name>
<evidence type="ECO:0000256" key="1">
    <source>
        <dbReference type="ARBA" id="ARBA00005046"/>
    </source>
</evidence>
<dbReference type="GO" id="GO:0006777">
    <property type="term" value="P:Mo-molybdopterin cofactor biosynthetic process"/>
    <property type="evidence" value="ECO:0007669"/>
    <property type="project" value="UniProtKB-KW"/>
</dbReference>
<dbReference type="SUPFAM" id="SSF63867">
    <property type="entry name" value="MoeA C-terminal domain-like"/>
    <property type="match status" value="1"/>
</dbReference>
<dbReference type="OrthoDB" id="31371at2157"/>
<dbReference type="AlphaFoldDB" id="M0BT18"/>
<gene>
    <name evidence="4" type="ORF">C479_01671</name>
</gene>
<dbReference type="RefSeq" id="WP_007696866.1">
    <property type="nucleotide sequence ID" value="NZ_AOIQ01000006.1"/>
</dbReference>
<dbReference type="EMBL" id="AOIQ01000006">
    <property type="protein sequence ID" value="ELZ13513.1"/>
    <property type="molecule type" value="Genomic_DNA"/>
</dbReference>
<dbReference type="NCBIfam" id="NF011068">
    <property type="entry name" value="PRK14498.1"/>
    <property type="match status" value="1"/>
</dbReference>
<dbReference type="InterPro" id="IPR001453">
    <property type="entry name" value="MoaB/Mog_dom"/>
</dbReference>
<evidence type="ECO:0000256" key="2">
    <source>
        <dbReference type="ARBA" id="ARBA00023150"/>
    </source>
</evidence>
<dbReference type="UniPathway" id="UPA00344"/>
<dbReference type="Pfam" id="PF03454">
    <property type="entry name" value="MoeA_C"/>
    <property type="match status" value="1"/>
</dbReference>
<feature type="domain" description="MoaB/Mog" evidence="3">
    <location>
        <begin position="187"/>
        <end position="326"/>
    </location>
</feature>
<dbReference type="Gene3D" id="2.170.190.11">
    <property type="entry name" value="Molybdopterin biosynthesis moea protein, domain 3"/>
    <property type="match status" value="1"/>
</dbReference>
<dbReference type="CDD" id="cd00887">
    <property type="entry name" value="MoeA"/>
    <property type="match status" value="1"/>
</dbReference>
<dbReference type="NCBIfam" id="TIGR00177">
    <property type="entry name" value="molyb_syn"/>
    <property type="match status" value="1"/>
</dbReference>
<dbReference type="InterPro" id="IPR038987">
    <property type="entry name" value="MoeA-like"/>
</dbReference>
<dbReference type="PATRIC" id="fig|1227490.4.peg.340"/>
<keyword evidence="5" id="KW-1185">Reference proteome</keyword>
<dbReference type="Pfam" id="PF00994">
    <property type="entry name" value="MoCF_biosynth"/>
    <property type="match status" value="1"/>
</dbReference>
<dbReference type="InterPro" id="IPR005111">
    <property type="entry name" value="MoeA_C_domain_IV"/>
</dbReference>
<dbReference type="SUPFAM" id="SSF63882">
    <property type="entry name" value="MoeA N-terminal region -like"/>
    <property type="match status" value="1"/>
</dbReference>
<proteinExistence type="predicted"/>
<dbReference type="GO" id="GO:0061599">
    <property type="term" value="F:molybdopterin molybdotransferase activity"/>
    <property type="evidence" value="ECO:0007669"/>
    <property type="project" value="TreeGrafter"/>
</dbReference>
<dbReference type="Proteomes" id="UP000011560">
    <property type="component" value="Unassembled WGS sequence"/>
</dbReference>
<evidence type="ECO:0000259" key="3">
    <source>
        <dbReference type="SMART" id="SM00852"/>
    </source>
</evidence>
<dbReference type="InterPro" id="IPR036688">
    <property type="entry name" value="MoeA_C_domain_IV_sf"/>
</dbReference>
<dbReference type="PANTHER" id="PTHR10192">
    <property type="entry name" value="MOLYBDOPTERIN BIOSYNTHESIS PROTEIN"/>
    <property type="match status" value="1"/>
</dbReference>